<dbReference type="EC" id="3.1.-.-" evidence="1"/>
<proteinExistence type="inferred from homology"/>
<evidence type="ECO:0000313" key="2">
    <source>
        <dbReference type="EMBL" id="TGL92355.1"/>
    </source>
</evidence>
<evidence type="ECO:0000256" key="1">
    <source>
        <dbReference type="PIRNR" id="PIRNR033490"/>
    </source>
</evidence>
<dbReference type="OrthoDB" id="9808744at2"/>
<dbReference type="PIRSF" id="PIRSF033490">
    <property type="entry name" value="MazF"/>
    <property type="match status" value="1"/>
</dbReference>
<dbReference type="PANTHER" id="PTHR33988:SF2">
    <property type="entry name" value="ENDORIBONUCLEASE MAZF"/>
    <property type="match status" value="1"/>
</dbReference>
<evidence type="ECO:0000313" key="3">
    <source>
        <dbReference type="Proteomes" id="UP000298263"/>
    </source>
</evidence>
<reference evidence="2" key="1">
    <citation type="journal article" date="2019" name="PLoS Negl. Trop. Dis.">
        <title>Revisiting the worldwide diversity of Leptospira species in the environment.</title>
        <authorList>
            <person name="Vincent A.T."/>
            <person name="Schiettekatte O."/>
            <person name="Bourhy P."/>
            <person name="Veyrier F.J."/>
            <person name="Picardeau M."/>
        </authorList>
    </citation>
    <scope>NUCLEOTIDE SEQUENCE [LARGE SCALE GENOMIC DNA]</scope>
    <source>
        <strain evidence="2">201702422</strain>
    </source>
</reference>
<dbReference type="GO" id="GO:0016787">
    <property type="term" value="F:hydrolase activity"/>
    <property type="evidence" value="ECO:0007669"/>
    <property type="project" value="UniProtKB-KW"/>
</dbReference>
<keyword evidence="3" id="KW-1185">Reference proteome</keyword>
<dbReference type="InterPro" id="IPR011067">
    <property type="entry name" value="Plasmid_toxin/cell-grow_inhib"/>
</dbReference>
<organism evidence="2 3">
    <name type="scientific">Leptospira congkakensis</name>
    <dbReference type="NCBI Taxonomy" id="2484932"/>
    <lineage>
        <taxon>Bacteria</taxon>
        <taxon>Pseudomonadati</taxon>
        <taxon>Spirochaetota</taxon>
        <taxon>Spirochaetia</taxon>
        <taxon>Leptospirales</taxon>
        <taxon>Leptospiraceae</taxon>
        <taxon>Leptospira</taxon>
    </lineage>
</organism>
<dbReference type="Proteomes" id="UP000298263">
    <property type="component" value="Unassembled WGS sequence"/>
</dbReference>
<dbReference type="Gene3D" id="2.30.30.110">
    <property type="match status" value="1"/>
</dbReference>
<keyword evidence="1" id="KW-0255">Endonuclease</keyword>
<comment type="caution">
    <text evidence="2">The sequence shown here is derived from an EMBL/GenBank/DDBJ whole genome shotgun (WGS) entry which is preliminary data.</text>
</comment>
<name>A0A4Z1ANQ4_9LEPT</name>
<accession>A0A4Z1ANQ4</accession>
<dbReference type="GO" id="GO:0004521">
    <property type="term" value="F:RNA endonuclease activity"/>
    <property type="evidence" value="ECO:0007669"/>
    <property type="project" value="TreeGrafter"/>
</dbReference>
<gene>
    <name evidence="2" type="ORF">EHQ69_08775</name>
</gene>
<dbReference type="RefSeq" id="WP_135583064.1">
    <property type="nucleotide sequence ID" value="NZ_RQGO01000023.1"/>
</dbReference>
<comment type="similarity">
    <text evidence="1">Belongs to the PemK/MazF family.</text>
</comment>
<dbReference type="GO" id="GO:0016075">
    <property type="term" value="P:rRNA catabolic process"/>
    <property type="evidence" value="ECO:0007669"/>
    <property type="project" value="TreeGrafter"/>
</dbReference>
<comment type="function">
    <text evidence="1">Toxic component of a type II toxin-antitoxin (TA) system.</text>
</comment>
<sequence length="118" mass="13221">MTRGEIWWVDLGIPFGSEPGFKRPVLIVQDNAFNESNINTIIVVPLTTNVNLAMAPGNTTLSKKDTNLSKDSIVNVSQIVTLDRERFISKASEIKNKNMKKVEEGIKLVLSLDHRHYA</sequence>
<dbReference type="PANTHER" id="PTHR33988">
    <property type="entry name" value="ENDORIBONUCLEASE MAZF-RELATED"/>
    <property type="match status" value="1"/>
</dbReference>
<dbReference type="SUPFAM" id="SSF50118">
    <property type="entry name" value="Cell growth inhibitor/plasmid maintenance toxic component"/>
    <property type="match status" value="1"/>
</dbReference>
<keyword evidence="1" id="KW-0540">Nuclease</keyword>
<dbReference type="GO" id="GO:0003677">
    <property type="term" value="F:DNA binding"/>
    <property type="evidence" value="ECO:0007669"/>
    <property type="project" value="InterPro"/>
</dbReference>
<dbReference type="EMBL" id="RQGP01000019">
    <property type="protein sequence ID" value="TGL92355.1"/>
    <property type="molecule type" value="Genomic_DNA"/>
</dbReference>
<protein>
    <recommendedName>
        <fullName evidence="1">mRNA interferase</fullName>
        <ecNumber evidence="1">3.1.-.-</ecNumber>
    </recommendedName>
</protein>
<dbReference type="AlphaFoldDB" id="A0A4Z1ANQ4"/>
<dbReference type="InterPro" id="IPR003477">
    <property type="entry name" value="PemK-like"/>
</dbReference>
<dbReference type="Pfam" id="PF02452">
    <property type="entry name" value="PemK_toxin"/>
    <property type="match status" value="1"/>
</dbReference>
<dbReference type="GO" id="GO:0006402">
    <property type="term" value="P:mRNA catabolic process"/>
    <property type="evidence" value="ECO:0007669"/>
    <property type="project" value="TreeGrafter"/>
</dbReference>
<keyword evidence="1" id="KW-0378">Hydrolase</keyword>